<comment type="caution">
    <text evidence="7">The sequence shown here is derived from an EMBL/GenBank/DDBJ whole genome shotgun (WGS) entry which is preliminary data.</text>
</comment>
<keyword evidence="2" id="KW-0315">Glutamine amidotransferase</keyword>
<keyword evidence="3" id="KW-0456">Lyase</keyword>
<dbReference type="InterPro" id="IPR029062">
    <property type="entry name" value="Class_I_gatase-like"/>
</dbReference>
<evidence type="ECO:0000259" key="6">
    <source>
        <dbReference type="Pfam" id="PF00425"/>
    </source>
</evidence>
<dbReference type="SUPFAM" id="SSF56322">
    <property type="entry name" value="ADC synthase"/>
    <property type="match status" value="1"/>
</dbReference>
<feature type="domain" description="Chorismate-utilising enzyme C-terminal" evidence="6">
    <location>
        <begin position="128"/>
        <end position="385"/>
    </location>
</feature>
<dbReference type="CDD" id="cd01743">
    <property type="entry name" value="GATase1_Anthranilate_Synthase"/>
    <property type="match status" value="1"/>
</dbReference>
<dbReference type="PROSITE" id="PS51273">
    <property type="entry name" value="GATASE_TYPE_1"/>
    <property type="match status" value="1"/>
</dbReference>
<protein>
    <recommendedName>
        <fullName evidence="1">anthranilate synthase</fullName>
        <ecNumber evidence="1">4.1.3.27</ecNumber>
    </recommendedName>
</protein>
<dbReference type="RefSeq" id="WP_193517369.1">
    <property type="nucleotide sequence ID" value="NZ_BMXL01000002.1"/>
</dbReference>
<sequence>MPECPNAADLLERILSGDSPCFALLHRPGTAPGSVEILSGEVSAHEELAELPVTEGRGPGAGPRHDLLVAVPYQQISERGFDHVPDDTPLVALEVREQAEMPLSEALPLMPDTGIRLRDRRFDIDDASYAETARRVIEEEIGGGEGSNFVLKRSFMATIDPFSRHSAITLFRRLLENESGAYWTFVLHTPEHTLVGASPEQHVGLQDGRAKMNPISGTYRYPTGGPTLSGVLDFLDDQKETEELYMVVDEELKMMARICGSPPHVTGPRLKEMSRLAHTEYLIEGPCDSDPRDVLRATMFAPTVTGSPLENACRVIARHEREGRGYYSGALALIGQDAHGRDCLDSAIMIRTAQIEPSGRTRICVGATLVRDSEPGSEVAETHAKSAGVLAALETDHKRRLGDHPQVRAALDGRNEPISRFWLSADRGSSEPEQTGLRALVVDAEDTFTAMLAHQLEALGLAVSVRRFDEDYSPHEYDLTVLGPGPGDPRDIEHPKIARMRTTARALLEKRHPFVAVCLSHQVLSLELGLEVTRRDRPNQGVQHEIDFFSRKERVGFYNTFAAQCAEPWIGRTRFGPVEVSRDPLTREVHGLRGQGFGSVQFHTESLLTRDGVAIMGGLIEGTLAGRAVPG</sequence>
<evidence type="ECO:0000256" key="4">
    <source>
        <dbReference type="ARBA" id="ARBA00047683"/>
    </source>
</evidence>
<dbReference type="Pfam" id="PF00117">
    <property type="entry name" value="GATase"/>
    <property type="match status" value="1"/>
</dbReference>
<dbReference type="Proteomes" id="UP000654947">
    <property type="component" value="Unassembled WGS sequence"/>
</dbReference>
<evidence type="ECO:0000259" key="5">
    <source>
        <dbReference type="Pfam" id="PF00117"/>
    </source>
</evidence>
<evidence type="ECO:0000313" key="8">
    <source>
        <dbReference type="Proteomes" id="UP000654947"/>
    </source>
</evidence>
<dbReference type="SUPFAM" id="SSF52317">
    <property type="entry name" value="Class I glutamine amidotransferase-like"/>
    <property type="match status" value="1"/>
</dbReference>
<evidence type="ECO:0000313" key="7">
    <source>
        <dbReference type="EMBL" id="GHD17659.1"/>
    </source>
</evidence>
<dbReference type="InterPro" id="IPR019999">
    <property type="entry name" value="Anth_synth_I-like"/>
</dbReference>
<accession>A0A919CF99</accession>
<feature type="domain" description="Glutamine amidotransferase" evidence="5">
    <location>
        <begin position="440"/>
        <end position="615"/>
    </location>
</feature>
<comment type="catalytic activity">
    <reaction evidence="4">
        <text>chorismate + L-glutamine = anthranilate + pyruvate + L-glutamate + H(+)</text>
        <dbReference type="Rhea" id="RHEA:21732"/>
        <dbReference type="ChEBI" id="CHEBI:15361"/>
        <dbReference type="ChEBI" id="CHEBI:15378"/>
        <dbReference type="ChEBI" id="CHEBI:16567"/>
        <dbReference type="ChEBI" id="CHEBI:29748"/>
        <dbReference type="ChEBI" id="CHEBI:29985"/>
        <dbReference type="ChEBI" id="CHEBI:58359"/>
        <dbReference type="EC" id="4.1.3.27"/>
    </reaction>
</comment>
<proteinExistence type="predicted"/>
<dbReference type="InterPro" id="IPR006221">
    <property type="entry name" value="TrpG/PapA_dom"/>
</dbReference>
<name>A0A919CF99_9ACTN</name>
<dbReference type="InterPro" id="IPR017926">
    <property type="entry name" value="GATASE"/>
</dbReference>
<evidence type="ECO:0000256" key="2">
    <source>
        <dbReference type="ARBA" id="ARBA00022962"/>
    </source>
</evidence>
<dbReference type="EMBL" id="BMXL01000002">
    <property type="protein sequence ID" value="GHD17659.1"/>
    <property type="molecule type" value="Genomic_DNA"/>
</dbReference>
<dbReference type="GO" id="GO:0000162">
    <property type="term" value="P:L-tryptophan biosynthetic process"/>
    <property type="evidence" value="ECO:0007669"/>
    <property type="project" value="TreeGrafter"/>
</dbReference>
<evidence type="ECO:0000256" key="3">
    <source>
        <dbReference type="ARBA" id="ARBA00023239"/>
    </source>
</evidence>
<dbReference type="PRINTS" id="PR00096">
    <property type="entry name" value="GATASE"/>
</dbReference>
<dbReference type="Gene3D" id="3.40.50.880">
    <property type="match status" value="1"/>
</dbReference>
<dbReference type="PRINTS" id="PR00097">
    <property type="entry name" value="ANTSNTHASEII"/>
</dbReference>
<dbReference type="AlphaFoldDB" id="A0A919CF99"/>
<dbReference type="PANTHER" id="PTHR11236:SF49">
    <property type="entry name" value="ANTHRANILATE SYNTHASE COMPONENT 1"/>
    <property type="match status" value="1"/>
</dbReference>
<dbReference type="GO" id="GO:0004049">
    <property type="term" value="F:anthranilate synthase activity"/>
    <property type="evidence" value="ECO:0007669"/>
    <property type="project" value="UniProtKB-EC"/>
</dbReference>
<dbReference type="Pfam" id="PF00425">
    <property type="entry name" value="Chorismate_bind"/>
    <property type="match status" value="1"/>
</dbReference>
<organism evidence="7 8">
    <name type="scientific">Nocardiopsis kunsanensis</name>
    <dbReference type="NCBI Taxonomy" id="141693"/>
    <lineage>
        <taxon>Bacteria</taxon>
        <taxon>Bacillati</taxon>
        <taxon>Actinomycetota</taxon>
        <taxon>Actinomycetes</taxon>
        <taxon>Streptosporangiales</taxon>
        <taxon>Nocardiopsidaceae</taxon>
        <taxon>Nocardiopsis</taxon>
    </lineage>
</organism>
<evidence type="ECO:0000256" key="1">
    <source>
        <dbReference type="ARBA" id="ARBA00012266"/>
    </source>
</evidence>
<dbReference type="EC" id="4.1.3.27" evidence="1"/>
<keyword evidence="8" id="KW-1185">Reference proteome</keyword>
<gene>
    <name evidence="7" type="primary">phzE1</name>
    <name evidence="7" type="ORF">GCM10007147_07050</name>
</gene>
<dbReference type="InterPro" id="IPR015890">
    <property type="entry name" value="Chorismate_C"/>
</dbReference>
<dbReference type="InterPro" id="IPR005801">
    <property type="entry name" value="ADC_synthase"/>
</dbReference>
<reference evidence="7 8" key="1">
    <citation type="journal article" date="2014" name="Int. J. Syst. Evol. Microbiol.">
        <title>Complete genome sequence of Corynebacterium casei LMG S-19264T (=DSM 44701T), isolated from a smear-ripened cheese.</title>
        <authorList>
            <consortium name="US DOE Joint Genome Institute (JGI-PGF)"/>
            <person name="Walter F."/>
            <person name="Albersmeier A."/>
            <person name="Kalinowski J."/>
            <person name="Ruckert C."/>
        </authorList>
    </citation>
    <scope>NUCLEOTIDE SEQUENCE [LARGE SCALE GENOMIC DNA]</scope>
    <source>
        <strain evidence="7 8">KCTC 19473</strain>
    </source>
</reference>
<dbReference type="PANTHER" id="PTHR11236">
    <property type="entry name" value="AMINOBENZOATE/ANTHRANILATE SYNTHASE"/>
    <property type="match status" value="1"/>
</dbReference>
<dbReference type="Gene3D" id="3.60.120.10">
    <property type="entry name" value="Anthranilate synthase"/>
    <property type="match status" value="1"/>
</dbReference>